<evidence type="ECO:0000256" key="1">
    <source>
        <dbReference type="SAM" id="Phobius"/>
    </source>
</evidence>
<comment type="caution">
    <text evidence="3">The sequence shown here is derived from an EMBL/GenBank/DDBJ whole genome shotgun (WGS) entry which is preliminary data.</text>
</comment>
<keyword evidence="1" id="KW-0812">Transmembrane</keyword>
<dbReference type="Proteomes" id="UP001600894">
    <property type="component" value="Unassembled WGS sequence"/>
</dbReference>
<evidence type="ECO:0000313" key="4">
    <source>
        <dbReference type="Proteomes" id="UP001600894"/>
    </source>
</evidence>
<dbReference type="Gene3D" id="2.30.42.10">
    <property type="match status" value="1"/>
</dbReference>
<sequence>MRRRKSGLYRRLAWIFWLTAIAGTGFVWYLADRSVPDRISIIENQQEEFAFPLLWKTTLSSGSTEVALGNESNIPADEITISSSEPFSIFAGEKGSYQVDLKLLGLIKFKDIQVDVVDTQYAVPCGTPIGIYLKSNGIMVIGTGRVTGEDGVETEPAYGRLKSGDYIEAFNGAPLSTKEELIQKVENWEGGQASLTIRREGETMEVALDPVKGSDGQYKLGAWVRDDTQGIGTITYVDPNGNFGALGHGISDSDTGELVEIENGALYTAKIMGVEKGEAGKPGLLSGVIYYGPQSCMGEISSNTEDGIFGKVNQQFKKELSGEPVEIARRQEVKPGPAVIRTTVSGETKDYSVEIQKVDYSATKKNKTMVLKVTDPELLAFTGGIVQGLSGTPILQDGKLVGAVTHVFVQDPTRGYGILAEDMLKYEE</sequence>
<evidence type="ECO:0000313" key="3">
    <source>
        <dbReference type="EMBL" id="GAA6269997.1"/>
    </source>
</evidence>
<keyword evidence="1" id="KW-0472">Membrane</keyword>
<dbReference type="NCBIfam" id="TIGR02860">
    <property type="entry name" value="spore_IV_B"/>
    <property type="match status" value="1"/>
</dbReference>
<keyword evidence="1" id="KW-1133">Transmembrane helix</keyword>
<reference evidence="3 4" key="1">
    <citation type="submission" date="2024-04" db="EMBL/GenBank/DDBJ databases">
        <title>Defined microbial consortia suppress multidrug-resistant proinflammatory Enterobacteriaceae via ecological control.</title>
        <authorList>
            <person name="Furuichi M."/>
            <person name="Kawaguchi T."/>
            <person name="Pust M."/>
            <person name="Yasuma K."/>
            <person name="Plichta D."/>
            <person name="Hasegawa N."/>
            <person name="Ohya T."/>
            <person name="Bhattarai S."/>
            <person name="Sasajima S."/>
            <person name="Aoto Y."/>
            <person name="Tuganbaev T."/>
            <person name="Yaginuma M."/>
            <person name="Ueda M."/>
            <person name="Okahashi N."/>
            <person name="Amafuji K."/>
            <person name="Kiridooshi Y."/>
            <person name="Sugita K."/>
            <person name="Strazar M."/>
            <person name="Skelly A."/>
            <person name="Suda W."/>
            <person name="Hattori M."/>
            <person name="Nakamoto N."/>
            <person name="Caballero S."/>
            <person name="Norman J."/>
            <person name="Olle B."/>
            <person name="Tanoue T."/>
            <person name="Arita M."/>
            <person name="Bucci V."/>
            <person name="Atarashi K."/>
            <person name="Xavier R."/>
            <person name="Honda K."/>
        </authorList>
    </citation>
    <scope>NUCLEOTIDE SEQUENCE [LARGE SCALE GENOMIC DNA]</scope>
    <source>
        <strain evidence="4">f13</strain>
    </source>
</reference>
<gene>
    <name evidence="3" type="primary">spoIVB</name>
    <name evidence="3" type="ORF">F130042H8_30570</name>
</gene>
<feature type="domain" description="Peptidase S55" evidence="2">
    <location>
        <begin position="202"/>
        <end position="428"/>
    </location>
</feature>
<dbReference type="EMBL" id="BAABXL010000001">
    <property type="protein sequence ID" value="GAA6269997.1"/>
    <property type="molecule type" value="Genomic_DNA"/>
</dbReference>
<name>A0ABQ0B138_9FIRM</name>
<dbReference type="RefSeq" id="WP_176254391.1">
    <property type="nucleotide sequence ID" value="NZ_BAABXL010000001.1"/>
</dbReference>
<evidence type="ECO:0000259" key="2">
    <source>
        <dbReference type="PROSITE" id="PS51494"/>
    </source>
</evidence>
<feature type="transmembrane region" description="Helical" evidence="1">
    <location>
        <begin position="12"/>
        <end position="31"/>
    </location>
</feature>
<proteinExistence type="predicted"/>
<accession>A0ABQ0B138</accession>
<protein>
    <submittedName>
        <fullName evidence="3">SpoIVB peptidase</fullName>
    </submittedName>
</protein>
<dbReference type="InterPro" id="IPR008763">
    <property type="entry name" value="Peptidase_S55"/>
</dbReference>
<dbReference type="PROSITE" id="PS51494">
    <property type="entry name" value="SPOIVB"/>
    <property type="match status" value="1"/>
</dbReference>
<keyword evidence="4" id="KW-1185">Reference proteome</keyword>
<dbReference type="SUPFAM" id="SSF50156">
    <property type="entry name" value="PDZ domain-like"/>
    <property type="match status" value="1"/>
</dbReference>
<dbReference type="InterPro" id="IPR014219">
    <property type="entry name" value="SpoIVB"/>
</dbReference>
<dbReference type="Pfam" id="PF05580">
    <property type="entry name" value="Peptidase_S55"/>
    <property type="match status" value="1"/>
</dbReference>
<organism evidence="3 4">
    <name type="scientific">Enterocloster alcoholdehydrogenati</name>
    <dbReference type="NCBI Taxonomy" id="2547410"/>
    <lineage>
        <taxon>Bacteria</taxon>
        <taxon>Bacillati</taxon>
        <taxon>Bacillota</taxon>
        <taxon>Clostridia</taxon>
        <taxon>Lachnospirales</taxon>
        <taxon>Lachnospiraceae</taxon>
        <taxon>Enterocloster</taxon>
    </lineage>
</organism>
<dbReference type="InterPro" id="IPR036034">
    <property type="entry name" value="PDZ_sf"/>
</dbReference>